<dbReference type="InterPro" id="IPR000780">
    <property type="entry name" value="CheR_MeTrfase"/>
</dbReference>
<dbReference type="PIRSF" id="PIRSF000410">
    <property type="entry name" value="CheR"/>
    <property type="match status" value="1"/>
</dbReference>
<dbReference type="RefSeq" id="WP_166937502.1">
    <property type="nucleotide sequence ID" value="NZ_BAAADD010000013.1"/>
</dbReference>
<accession>A0ABP3QAZ5</accession>
<dbReference type="InterPro" id="IPR026024">
    <property type="entry name" value="Chemotaxis_MeTrfase_CheR"/>
</dbReference>
<dbReference type="PROSITE" id="PS50123">
    <property type="entry name" value="CHER"/>
    <property type="match status" value="1"/>
</dbReference>
<dbReference type="SUPFAM" id="SSF47757">
    <property type="entry name" value="Chemotaxis receptor methyltransferase CheR, N-terminal domain"/>
    <property type="match status" value="1"/>
</dbReference>
<comment type="function">
    <text evidence="5">Methylation of the membrane-bound methyl-accepting chemotaxis proteins (MCP) to form gamma-glutamyl methyl ester residues in MCP.</text>
</comment>
<dbReference type="SUPFAM" id="SSF53335">
    <property type="entry name" value="S-adenosyl-L-methionine-dependent methyltransferases"/>
    <property type="match status" value="1"/>
</dbReference>
<feature type="domain" description="CheR-type methyltransferase" evidence="7">
    <location>
        <begin position="28"/>
        <end position="287"/>
    </location>
</feature>
<comment type="caution">
    <text evidence="8">The sequence shown here is derived from an EMBL/GenBank/DDBJ whole genome shotgun (WGS) entry which is preliminary data.</text>
</comment>
<evidence type="ECO:0000256" key="2">
    <source>
        <dbReference type="ARBA" id="ARBA00022603"/>
    </source>
</evidence>
<evidence type="ECO:0000256" key="1">
    <source>
        <dbReference type="ARBA" id="ARBA00001541"/>
    </source>
</evidence>
<evidence type="ECO:0000256" key="6">
    <source>
        <dbReference type="SAM" id="MobiDB-lite"/>
    </source>
</evidence>
<evidence type="ECO:0000256" key="4">
    <source>
        <dbReference type="ARBA" id="ARBA00022691"/>
    </source>
</evidence>
<dbReference type="SMART" id="SM00138">
    <property type="entry name" value="MeTrc"/>
    <property type="match status" value="1"/>
</dbReference>
<dbReference type="EMBL" id="BAAADD010000013">
    <property type="protein sequence ID" value="GAA0587310.1"/>
    <property type="molecule type" value="Genomic_DNA"/>
</dbReference>
<dbReference type="InterPro" id="IPR029063">
    <property type="entry name" value="SAM-dependent_MTases_sf"/>
</dbReference>
<dbReference type="CDD" id="cd02440">
    <property type="entry name" value="AdoMet_MTases"/>
    <property type="match status" value="1"/>
</dbReference>
<dbReference type="PANTHER" id="PTHR24422">
    <property type="entry name" value="CHEMOTAXIS PROTEIN METHYLTRANSFERASE"/>
    <property type="match status" value="1"/>
</dbReference>
<keyword evidence="3 5" id="KW-0808">Transferase</keyword>
<sequence>MHFRAEHTAARAPVPSKGTEDVLPARTFENLARRVTEHTGIRLPVSKKQMVEGRLRKHAHALGMALTGYCDWLLAGDAPEAEFQRVVDAITTNKTDFYREPDHFEHLAGYAVPQLLKHQRPLLKVWSAACSTGAEAYTIAMVLAERAGAHRFRFAILGTDICTTVLAQAERAIYDADVATAIPGPQHRYLLRSRKADDVRIVPELRRLVRFAHLNLMDGRYPVDRDVDVIFLRNVLIYFDKPTQTAVLRKLLRHLHPGGFLYLGHSESMIGTELGLKEVGPAVFRWK</sequence>
<evidence type="ECO:0000313" key="9">
    <source>
        <dbReference type="Proteomes" id="UP001499951"/>
    </source>
</evidence>
<dbReference type="PANTHER" id="PTHR24422:SF26">
    <property type="entry name" value="CHEMOTAXIS PROTEIN METHYLTRANSFERASE"/>
    <property type="match status" value="1"/>
</dbReference>
<keyword evidence="9" id="KW-1185">Reference proteome</keyword>
<evidence type="ECO:0000313" key="8">
    <source>
        <dbReference type="EMBL" id="GAA0587310.1"/>
    </source>
</evidence>
<evidence type="ECO:0000256" key="3">
    <source>
        <dbReference type="ARBA" id="ARBA00022679"/>
    </source>
</evidence>
<dbReference type="InterPro" id="IPR022642">
    <property type="entry name" value="CheR_C"/>
</dbReference>
<dbReference type="Pfam" id="PF01739">
    <property type="entry name" value="CheR"/>
    <property type="match status" value="1"/>
</dbReference>
<dbReference type="PRINTS" id="PR00996">
    <property type="entry name" value="CHERMTFRASE"/>
</dbReference>
<organism evidence="8 9">
    <name type="scientific">Rhizomicrobium electricum</name>
    <dbReference type="NCBI Taxonomy" id="480070"/>
    <lineage>
        <taxon>Bacteria</taxon>
        <taxon>Pseudomonadati</taxon>
        <taxon>Pseudomonadota</taxon>
        <taxon>Alphaproteobacteria</taxon>
        <taxon>Micropepsales</taxon>
        <taxon>Micropepsaceae</taxon>
        <taxon>Rhizomicrobium</taxon>
    </lineage>
</organism>
<dbReference type="InterPro" id="IPR050903">
    <property type="entry name" value="Bact_Chemotaxis_MeTrfase"/>
</dbReference>
<feature type="region of interest" description="Disordered" evidence="6">
    <location>
        <begin position="1"/>
        <end position="21"/>
    </location>
</feature>
<reference evidence="9" key="1">
    <citation type="journal article" date="2019" name="Int. J. Syst. Evol. Microbiol.">
        <title>The Global Catalogue of Microorganisms (GCM) 10K type strain sequencing project: providing services to taxonomists for standard genome sequencing and annotation.</title>
        <authorList>
            <consortium name="The Broad Institute Genomics Platform"/>
            <consortium name="The Broad Institute Genome Sequencing Center for Infectious Disease"/>
            <person name="Wu L."/>
            <person name="Ma J."/>
        </authorList>
    </citation>
    <scope>NUCLEOTIDE SEQUENCE [LARGE SCALE GENOMIC DNA]</scope>
    <source>
        <strain evidence="9">JCM 15089</strain>
    </source>
</reference>
<keyword evidence="4 5" id="KW-0949">S-adenosyl-L-methionine</keyword>
<proteinExistence type="predicted"/>
<evidence type="ECO:0000256" key="5">
    <source>
        <dbReference type="PIRNR" id="PIRNR000410"/>
    </source>
</evidence>
<dbReference type="Gene3D" id="1.10.155.10">
    <property type="entry name" value="Chemotaxis receptor methyltransferase CheR, N-terminal domain"/>
    <property type="match status" value="1"/>
</dbReference>
<comment type="catalytic activity">
    <reaction evidence="1 5">
        <text>L-glutamyl-[protein] + S-adenosyl-L-methionine = [protein]-L-glutamate 5-O-methyl ester + S-adenosyl-L-homocysteine</text>
        <dbReference type="Rhea" id="RHEA:24452"/>
        <dbReference type="Rhea" id="RHEA-COMP:10208"/>
        <dbReference type="Rhea" id="RHEA-COMP:10311"/>
        <dbReference type="ChEBI" id="CHEBI:29973"/>
        <dbReference type="ChEBI" id="CHEBI:57856"/>
        <dbReference type="ChEBI" id="CHEBI:59789"/>
        <dbReference type="ChEBI" id="CHEBI:82795"/>
        <dbReference type="EC" id="2.1.1.80"/>
    </reaction>
</comment>
<dbReference type="InterPro" id="IPR036804">
    <property type="entry name" value="CheR_N_sf"/>
</dbReference>
<dbReference type="Gene3D" id="3.40.50.150">
    <property type="entry name" value="Vaccinia Virus protein VP39"/>
    <property type="match status" value="1"/>
</dbReference>
<gene>
    <name evidence="8" type="ORF">GCM10008942_40420</name>
</gene>
<evidence type="ECO:0000259" key="7">
    <source>
        <dbReference type="PROSITE" id="PS50123"/>
    </source>
</evidence>
<dbReference type="Proteomes" id="UP001499951">
    <property type="component" value="Unassembled WGS sequence"/>
</dbReference>
<name>A0ABP3QAZ5_9PROT</name>
<dbReference type="EC" id="2.1.1.80" evidence="5"/>
<keyword evidence="2 5" id="KW-0489">Methyltransferase</keyword>
<protein>
    <recommendedName>
        <fullName evidence="5">Chemotaxis protein methyltransferase</fullName>
        <ecNumber evidence="5">2.1.1.80</ecNumber>
    </recommendedName>
</protein>